<keyword evidence="14 21" id="KW-1133">Transmembrane helix</keyword>
<dbReference type="OMA" id="NHAKSAT"/>
<dbReference type="Gramene" id="AUR62003277-RA">
    <property type="protein sequence ID" value="AUR62003277-RA:cds"/>
    <property type="gene ID" value="AUR62003277"/>
</dbReference>
<protein>
    <recommendedName>
        <fullName evidence="2">non-specific serine/threonine protein kinase</fullName>
        <ecNumber evidence="2">2.7.11.1</ecNumber>
    </recommendedName>
</protein>
<evidence type="ECO:0000256" key="4">
    <source>
        <dbReference type="ARBA" id="ARBA00022527"/>
    </source>
</evidence>
<dbReference type="PRINTS" id="PR00019">
    <property type="entry name" value="LEURICHRPT"/>
</dbReference>
<dbReference type="InterPro" id="IPR003591">
    <property type="entry name" value="Leu-rich_rpt_typical-subtyp"/>
</dbReference>
<dbReference type="SUPFAM" id="SSF56112">
    <property type="entry name" value="Protein kinase-like (PK-like)"/>
    <property type="match status" value="2"/>
</dbReference>
<dbReference type="InterPro" id="IPR051809">
    <property type="entry name" value="Plant_receptor-like_S/T_kinase"/>
</dbReference>
<evidence type="ECO:0000313" key="24">
    <source>
        <dbReference type="Proteomes" id="UP000596660"/>
    </source>
</evidence>
<keyword evidence="15 21" id="KW-0472">Membrane</keyword>
<dbReference type="InterPro" id="IPR011009">
    <property type="entry name" value="Kinase-like_dom_sf"/>
</dbReference>
<dbReference type="GO" id="GO:0005886">
    <property type="term" value="C:plasma membrane"/>
    <property type="evidence" value="ECO:0007669"/>
    <property type="project" value="UniProtKB-SubCell"/>
</dbReference>
<evidence type="ECO:0000256" key="10">
    <source>
        <dbReference type="ARBA" id="ARBA00022737"/>
    </source>
</evidence>
<evidence type="ECO:0000256" key="3">
    <source>
        <dbReference type="ARBA" id="ARBA00022475"/>
    </source>
</evidence>
<evidence type="ECO:0000256" key="9">
    <source>
        <dbReference type="ARBA" id="ARBA00022729"/>
    </source>
</evidence>
<feature type="transmembrane region" description="Helical" evidence="21">
    <location>
        <begin position="716"/>
        <end position="743"/>
    </location>
</feature>
<comment type="subcellular location">
    <subcellularLocation>
        <location evidence="1">Cell membrane</location>
        <topology evidence="1">Single-pass membrane protein</topology>
    </subcellularLocation>
</comment>
<keyword evidence="13 20" id="KW-0067">ATP-binding</keyword>
<sequence>MSALNLSHNKLSGPIPSFFANFSLEELDLSFNNFEGKIPKEGVFANINTFSILGNNKLCGGIPELHLQTCPIYATPKRKKGKLSIYVIEIIAVASLVVGVSILSLGYFLLGLRWKQNKTSGGSELNLVEHFSKVTYDMLLKATNRFSEANLLGVGRFGSVYKGVLDRESNMVVAVKVISLEQRGATKSFMAECAALRSIRHRNLLKIVTVCSSNDFKALVYVFMKNGSLHQWIHTDPNLRTLSLLQRVKIAIDVASALDYLHNACDEPIIHCDLKPSNILLDDDMVAHVGDFGLARFHLRASANNSSSVAIKGTVGYAAPEYGVGSMVSKEGDVYSYGIVLLELMTSINPTDWMFEGGLDLHNHAKSATLLPNQLINIIDPRLLDNDVGNNLGGFIPSQLSILTKLLVLSLSYNQLKGDILNKVVMNMTSLQILLASNNSFHGSIPENIGVALQNLVYIYMSGNKISGIIPPSFYNLSRLQEIQKLTKLELFDYNDNYLSGNLPNSWENLSHLSEVNLANNRFEGTIPSSLGSCTNLLYLTLSNNRLSGTLPPQLFHLSSMLVELRLSYNQLQGVIPVEIEQLRNLVLLDISGNAFSGKFPTTLGSCNELIELDIGGNLFTRFIPPSFKSLTSLRFLNLSHNKLSGPIPNFFENFSLIGLDLSYNDFKGEVPRKGVFANLSALKILGNNKICGGISQLQLPTCPPNNVSRGKGIKLSVAVIAIIAVASLVASVSIVSLVYFLLCSRRKRNKPSQGSEFNLIEPFSISYDKLLKATDRFSEANVLGKGHFGSVYKGVIDHESNNMVVAVKIINLEQRGAAKSFMAECETLRSIRHRNLLKIVTVCSSTDFQGNDFKALVYEFMTNESLHQWIHTDPYFRRLSLLQRVAIAIDVASALDCLHNGCDTPIIHCDLKPSNILLDDSMVAHVGDFGLARFHLRATANNKYGLGSMVSKEGDIYSFGIVLLEMMTSKSPTDEMFERGLDLHNYANSAALSAQLENIIDPRLLEDGYTSEGNEGEILIEIDRKHKCIKSIIEIGVKCSVESPQDRMRIEDAIGELQVLKDALLKQLHVIRAKRV</sequence>
<keyword evidence="7" id="KW-0808">Transferase</keyword>
<name>A0A803KW69_CHEQI</name>
<evidence type="ECO:0000256" key="11">
    <source>
        <dbReference type="ARBA" id="ARBA00022741"/>
    </source>
</evidence>
<keyword evidence="24" id="KW-1185">Reference proteome</keyword>
<keyword evidence="10" id="KW-0677">Repeat</keyword>
<evidence type="ECO:0000256" key="6">
    <source>
        <dbReference type="ARBA" id="ARBA00022614"/>
    </source>
</evidence>
<evidence type="ECO:0000256" key="7">
    <source>
        <dbReference type="ARBA" id="ARBA00022679"/>
    </source>
</evidence>
<evidence type="ECO:0000256" key="21">
    <source>
        <dbReference type="SAM" id="Phobius"/>
    </source>
</evidence>
<dbReference type="PANTHER" id="PTHR27008">
    <property type="entry name" value="OS04G0122200 PROTEIN"/>
    <property type="match status" value="1"/>
</dbReference>
<dbReference type="PANTHER" id="PTHR27008:SF499">
    <property type="entry name" value="OS06G0581500 PROTEIN"/>
    <property type="match status" value="1"/>
</dbReference>
<dbReference type="InterPro" id="IPR008271">
    <property type="entry name" value="Ser/Thr_kinase_AS"/>
</dbReference>
<evidence type="ECO:0000256" key="5">
    <source>
        <dbReference type="ARBA" id="ARBA00022553"/>
    </source>
</evidence>
<dbReference type="Pfam" id="PF00560">
    <property type="entry name" value="LRR_1"/>
    <property type="match status" value="3"/>
</dbReference>
<keyword evidence="4" id="KW-0723">Serine/threonine-protein kinase</keyword>
<keyword evidence="8 21" id="KW-0812">Transmembrane</keyword>
<dbReference type="PROSITE" id="PS00107">
    <property type="entry name" value="PROTEIN_KINASE_ATP"/>
    <property type="match status" value="2"/>
</dbReference>
<dbReference type="FunFam" id="1.10.510.10:FF:000358">
    <property type="entry name" value="Putative leucine-rich repeat receptor-like serine/threonine-protein kinase"/>
    <property type="match status" value="2"/>
</dbReference>
<keyword evidence="3" id="KW-1003">Cell membrane</keyword>
<evidence type="ECO:0000256" key="16">
    <source>
        <dbReference type="ARBA" id="ARBA00023170"/>
    </source>
</evidence>
<comment type="catalytic activity">
    <reaction evidence="19">
        <text>L-seryl-[protein] + ATP = O-phospho-L-seryl-[protein] + ADP + H(+)</text>
        <dbReference type="Rhea" id="RHEA:17989"/>
        <dbReference type="Rhea" id="RHEA-COMP:9863"/>
        <dbReference type="Rhea" id="RHEA-COMP:11604"/>
        <dbReference type="ChEBI" id="CHEBI:15378"/>
        <dbReference type="ChEBI" id="CHEBI:29999"/>
        <dbReference type="ChEBI" id="CHEBI:30616"/>
        <dbReference type="ChEBI" id="CHEBI:83421"/>
        <dbReference type="ChEBI" id="CHEBI:456216"/>
        <dbReference type="EC" id="2.7.11.1"/>
    </reaction>
</comment>
<dbReference type="GO" id="GO:0005524">
    <property type="term" value="F:ATP binding"/>
    <property type="evidence" value="ECO:0007669"/>
    <property type="project" value="UniProtKB-UniRule"/>
</dbReference>
<dbReference type="InterPro" id="IPR032675">
    <property type="entry name" value="LRR_dom_sf"/>
</dbReference>
<dbReference type="SMART" id="SM00369">
    <property type="entry name" value="LRR_TYP"/>
    <property type="match status" value="8"/>
</dbReference>
<feature type="transmembrane region" description="Helical" evidence="21">
    <location>
        <begin position="86"/>
        <end position="110"/>
    </location>
</feature>
<dbReference type="EC" id="2.7.11.1" evidence="2"/>
<dbReference type="Pfam" id="PF13855">
    <property type="entry name" value="LRR_8"/>
    <property type="match status" value="2"/>
</dbReference>
<evidence type="ECO:0000313" key="23">
    <source>
        <dbReference type="EnsemblPlants" id="AUR62003277-RA:cds"/>
    </source>
</evidence>
<dbReference type="EnsemblPlants" id="AUR62003277-RA">
    <property type="protein sequence ID" value="AUR62003277-RA:cds"/>
    <property type="gene ID" value="AUR62003277"/>
</dbReference>
<evidence type="ECO:0000256" key="15">
    <source>
        <dbReference type="ARBA" id="ARBA00023136"/>
    </source>
</evidence>
<dbReference type="GO" id="GO:0004674">
    <property type="term" value="F:protein serine/threonine kinase activity"/>
    <property type="evidence" value="ECO:0007669"/>
    <property type="project" value="UniProtKB-KW"/>
</dbReference>
<keyword evidence="11 20" id="KW-0547">Nucleotide-binding</keyword>
<evidence type="ECO:0000259" key="22">
    <source>
        <dbReference type="PROSITE" id="PS50011"/>
    </source>
</evidence>
<dbReference type="AlphaFoldDB" id="A0A803KW69"/>
<evidence type="ECO:0000256" key="17">
    <source>
        <dbReference type="ARBA" id="ARBA00023180"/>
    </source>
</evidence>
<keyword evidence="9" id="KW-0732">Signal</keyword>
<dbReference type="SMART" id="SM00220">
    <property type="entry name" value="S_TKc"/>
    <property type="match status" value="2"/>
</dbReference>
<dbReference type="Proteomes" id="UP000596660">
    <property type="component" value="Unplaced"/>
</dbReference>
<evidence type="ECO:0000256" key="18">
    <source>
        <dbReference type="ARBA" id="ARBA00047899"/>
    </source>
</evidence>
<evidence type="ECO:0000256" key="2">
    <source>
        <dbReference type="ARBA" id="ARBA00012513"/>
    </source>
</evidence>
<feature type="domain" description="Protein kinase" evidence="22">
    <location>
        <begin position="146"/>
        <end position="445"/>
    </location>
</feature>
<dbReference type="Gene3D" id="3.30.200.20">
    <property type="entry name" value="Phosphorylase Kinase, domain 1"/>
    <property type="match status" value="2"/>
</dbReference>
<reference evidence="23" key="2">
    <citation type="submission" date="2021-03" db="UniProtKB">
        <authorList>
            <consortium name="EnsemblPlants"/>
        </authorList>
    </citation>
    <scope>IDENTIFICATION</scope>
</reference>
<dbReference type="InterPro" id="IPR017441">
    <property type="entry name" value="Protein_kinase_ATP_BS"/>
</dbReference>
<keyword evidence="12" id="KW-0418">Kinase</keyword>
<dbReference type="FunFam" id="3.30.200.20:FF:000432">
    <property type="entry name" value="LRR receptor-like serine/threonine-protein kinase EFR"/>
    <property type="match status" value="2"/>
</dbReference>
<keyword evidence="16" id="KW-0675">Receptor</keyword>
<dbReference type="SUPFAM" id="SSF52058">
    <property type="entry name" value="L domain-like"/>
    <property type="match status" value="2"/>
</dbReference>
<evidence type="ECO:0000256" key="19">
    <source>
        <dbReference type="ARBA" id="ARBA00048679"/>
    </source>
</evidence>
<dbReference type="Gene3D" id="3.80.10.10">
    <property type="entry name" value="Ribonuclease Inhibitor"/>
    <property type="match status" value="3"/>
</dbReference>
<evidence type="ECO:0000256" key="8">
    <source>
        <dbReference type="ARBA" id="ARBA00022692"/>
    </source>
</evidence>
<accession>A0A803KW69</accession>
<dbReference type="InterPro" id="IPR000719">
    <property type="entry name" value="Prot_kinase_dom"/>
</dbReference>
<feature type="binding site" evidence="20">
    <location>
        <position position="809"/>
    </location>
    <ligand>
        <name>ATP</name>
        <dbReference type="ChEBI" id="CHEBI:30616"/>
    </ligand>
</feature>
<organism evidence="23 24">
    <name type="scientific">Chenopodium quinoa</name>
    <name type="common">Quinoa</name>
    <dbReference type="NCBI Taxonomy" id="63459"/>
    <lineage>
        <taxon>Eukaryota</taxon>
        <taxon>Viridiplantae</taxon>
        <taxon>Streptophyta</taxon>
        <taxon>Embryophyta</taxon>
        <taxon>Tracheophyta</taxon>
        <taxon>Spermatophyta</taxon>
        <taxon>Magnoliopsida</taxon>
        <taxon>eudicotyledons</taxon>
        <taxon>Gunneridae</taxon>
        <taxon>Pentapetalae</taxon>
        <taxon>Caryophyllales</taxon>
        <taxon>Chenopodiaceae</taxon>
        <taxon>Chenopodioideae</taxon>
        <taxon>Atripliceae</taxon>
        <taxon>Chenopodium</taxon>
    </lineage>
</organism>
<dbReference type="Gene3D" id="1.10.510.10">
    <property type="entry name" value="Transferase(Phosphotransferase) domain 1"/>
    <property type="match status" value="2"/>
</dbReference>
<evidence type="ECO:0000256" key="14">
    <source>
        <dbReference type="ARBA" id="ARBA00022989"/>
    </source>
</evidence>
<evidence type="ECO:0000256" key="12">
    <source>
        <dbReference type="ARBA" id="ARBA00022777"/>
    </source>
</evidence>
<reference evidence="23" key="1">
    <citation type="journal article" date="2017" name="Nature">
        <title>The genome of Chenopodium quinoa.</title>
        <authorList>
            <person name="Jarvis D.E."/>
            <person name="Ho Y.S."/>
            <person name="Lightfoot D.J."/>
            <person name="Schmoeckel S.M."/>
            <person name="Li B."/>
            <person name="Borm T.J.A."/>
            <person name="Ohyanagi H."/>
            <person name="Mineta K."/>
            <person name="Michell C.T."/>
            <person name="Saber N."/>
            <person name="Kharbatia N.M."/>
            <person name="Rupper R.R."/>
            <person name="Sharp A.R."/>
            <person name="Dally N."/>
            <person name="Boughton B.A."/>
            <person name="Woo Y.H."/>
            <person name="Gao G."/>
            <person name="Schijlen E.G.W.M."/>
            <person name="Guo X."/>
            <person name="Momin A.A."/>
            <person name="Negrao S."/>
            <person name="Al-Babili S."/>
            <person name="Gehring C."/>
            <person name="Roessner U."/>
            <person name="Jung C."/>
            <person name="Murphy K."/>
            <person name="Arold S.T."/>
            <person name="Gojobori T."/>
            <person name="van der Linden C.G."/>
            <person name="van Loo E.N."/>
            <person name="Jellen E.N."/>
            <person name="Maughan P.J."/>
            <person name="Tester M."/>
        </authorList>
    </citation>
    <scope>NUCLEOTIDE SEQUENCE [LARGE SCALE GENOMIC DNA]</scope>
    <source>
        <strain evidence="23">cv. PI 614886</strain>
    </source>
</reference>
<keyword evidence="17" id="KW-0325">Glycoprotein</keyword>
<comment type="catalytic activity">
    <reaction evidence="18">
        <text>L-threonyl-[protein] + ATP = O-phospho-L-threonyl-[protein] + ADP + H(+)</text>
        <dbReference type="Rhea" id="RHEA:46608"/>
        <dbReference type="Rhea" id="RHEA-COMP:11060"/>
        <dbReference type="Rhea" id="RHEA-COMP:11605"/>
        <dbReference type="ChEBI" id="CHEBI:15378"/>
        <dbReference type="ChEBI" id="CHEBI:30013"/>
        <dbReference type="ChEBI" id="CHEBI:30616"/>
        <dbReference type="ChEBI" id="CHEBI:61977"/>
        <dbReference type="ChEBI" id="CHEBI:456216"/>
        <dbReference type="EC" id="2.7.11.1"/>
    </reaction>
</comment>
<dbReference type="PROSITE" id="PS50011">
    <property type="entry name" value="PROTEIN_KINASE_DOM"/>
    <property type="match status" value="2"/>
</dbReference>
<evidence type="ECO:0000256" key="20">
    <source>
        <dbReference type="PROSITE-ProRule" id="PRU10141"/>
    </source>
</evidence>
<proteinExistence type="predicted"/>
<dbReference type="FunFam" id="3.80.10.10:FF:000095">
    <property type="entry name" value="LRR receptor-like serine/threonine-protein kinase GSO1"/>
    <property type="match status" value="1"/>
</dbReference>
<evidence type="ECO:0000256" key="1">
    <source>
        <dbReference type="ARBA" id="ARBA00004162"/>
    </source>
</evidence>
<dbReference type="InterPro" id="IPR001611">
    <property type="entry name" value="Leu-rich_rpt"/>
</dbReference>
<dbReference type="InterPro" id="IPR001245">
    <property type="entry name" value="Ser-Thr/Tyr_kinase_cat_dom"/>
</dbReference>
<feature type="binding site" evidence="20">
    <location>
        <position position="176"/>
    </location>
    <ligand>
        <name>ATP</name>
        <dbReference type="ChEBI" id="CHEBI:30616"/>
    </ligand>
</feature>
<evidence type="ECO:0000256" key="13">
    <source>
        <dbReference type="ARBA" id="ARBA00022840"/>
    </source>
</evidence>
<keyword evidence="5" id="KW-0597">Phosphoprotein</keyword>
<dbReference type="Pfam" id="PF07714">
    <property type="entry name" value="PK_Tyr_Ser-Thr"/>
    <property type="match status" value="2"/>
</dbReference>
<dbReference type="PROSITE" id="PS00108">
    <property type="entry name" value="PROTEIN_KINASE_ST"/>
    <property type="match status" value="2"/>
</dbReference>
<feature type="domain" description="Protein kinase" evidence="22">
    <location>
        <begin position="778"/>
        <end position="1066"/>
    </location>
</feature>
<keyword evidence="6" id="KW-0433">Leucine-rich repeat</keyword>